<dbReference type="InterPro" id="IPR049552">
    <property type="entry name" value="PKS_DH_N"/>
</dbReference>
<accession>A0A8S3R1W6</accession>
<dbReference type="InterPro" id="IPR014043">
    <property type="entry name" value="Acyl_transferase_dom"/>
</dbReference>
<dbReference type="InterPro" id="IPR050444">
    <property type="entry name" value="Polyketide_Synthase"/>
</dbReference>
<dbReference type="InterPro" id="IPR016039">
    <property type="entry name" value="Thiolase-like"/>
</dbReference>
<dbReference type="InterPro" id="IPR014031">
    <property type="entry name" value="Ketoacyl_synth_C"/>
</dbReference>
<keyword evidence="1" id="KW-0808">Transferase</keyword>
<dbReference type="InterPro" id="IPR013968">
    <property type="entry name" value="PKS_KR"/>
</dbReference>
<evidence type="ECO:0000259" key="4">
    <source>
        <dbReference type="PROSITE" id="PS52019"/>
    </source>
</evidence>
<feature type="domain" description="PKS/mFAS DH" evidence="4">
    <location>
        <begin position="569"/>
        <end position="848"/>
    </location>
</feature>
<dbReference type="Pfam" id="PF22621">
    <property type="entry name" value="CurL-like_PKS_C"/>
    <property type="match status" value="1"/>
</dbReference>
<reference evidence="5" key="1">
    <citation type="submission" date="2021-03" db="EMBL/GenBank/DDBJ databases">
        <authorList>
            <person name="Bekaert M."/>
        </authorList>
    </citation>
    <scope>NUCLEOTIDE SEQUENCE</scope>
</reference>
<dbReference type="EMBL" id="CAJPWZ010000753">
    <property type="protein sequence ID" value="CAG2200670.1"/>
    <property type="molecule type" value="Genomic_DNA"/>
</dbReference>
<dbReference type="Pfam" id="PF14765">
    <property type="entry name" value="PS-DH"/>
    <property type="match status" value="1"/>
</dbReference>
<dbReference type="InterPro" id="IPR016035">
    <property type="entry name" value="Acyl_Trfase/lysoPLipase"/>
</dbReference>
<dbReference type="InterPro" id="IPR042104">
    <property type="entry name" value="PKS_dehydratase_sf"/>
</dbReference>
<dbReference type="GO" id="GO:0016746">
    <property type="term" value="F:acyltransferase activity"/>
    <property type="evidence" value="ECO:0007669"/>
    <property type="project" value="InterPro"/>
</dbReference>
<dbReference type="Gene3D" id="3.40.47.10">
    <property type="match status" value="2"/>
</dbReference>
<dbReference type="SMART" id="SM00825">
    <property type="entry name" value="PKS_KS"/>
    <property type="match status" value="1"/>
</dbReference>
<sequence>MTQVEEFYNEDQTNKRSKRNSNKVWATIATDCNQDGSTASPITAPSSSQQESLLGRVYSNHNVNPQDVQVIEAHGTGVPVGDPIEANALGNFFGHNDQQQVFIASRSGNLDARLACASSFGFGGTNSHLIIKEYVGKIDTIVEERRANQPYLIFLSGSDHTGTKSAIQNFVDQLNDISPSLKDIPYTSLCRRDHFNYRVAFYAESINDLKVKIRNREKSPEQIIKANLTPSKVIAVFCGVGTTWRGMCKQLMTANSVVQDVIRKIDSILSKWLEWSIYDILISSKDISSPMVAHISIFTCQVAIWTLWRHFGLKVDAVIGQSVGEVAAAYAVGSLTLEQAVEKIYHRSQILANITGGKMFVIGNCHVDYIESVCSQFQRKACIAVYNSSTSCTVSCDSDITGALKSTIRNGLPSEHRETFFEKDLDVQCAYHSHHTEQAGNDLHQALGNLNTSSSLLFFSTVSGTEVKDDCILDPIYWNKNVAKSVLFKQAVTNAEEEAISLPSMKEKSEENTLSDSICKCFESGLNLNWNVVSKENGKLCDLPKYSFNPTQKCLFQSDTTLLKRQGLDKNLGSHLFVERTPDSTSTFRVTISEKTTPFVFEHCVSNSIVVPGAFYVEVALEVAHICTEKRVQDIAVAVEFVRPIVLTMGKTYTTDVTVFSSVPGSPSGILKKGKEVIFNFRCHVLNNDTSIERSDLQHLRQDCDKFQKSEDVYKTLNKLGFSYGEGLQILGDSYNNSTQSVVDINVSDFIWKDIKRTNFHPSILDAMFQTLGILQTDDMENRVVLPAGIGFLSLRRGMQRKMIGYTEMIHKSSTEINYNLILLTTHGDIIAKMKNFRVRFVDDSAPDASLEYTLTWEQVEITAKVNGSICEKDRKSILMCSFDQNILDQMSESLKDIEKVLLDIPSTLSSRKKKICTVLQNHPDISKNLLYSGFQITESLSGNNILDIVNSSCIPMLAILQSIKDTKRDVSVTLITENTQVHNKVACQRINLLEAELWGQVRSILREHESLDIRLIDCHPSVNVAIEFIVQILGDESTNKYGKLLYDDGKVFTNYLYQVAFDQQLPKYRQGTIDDFCQIELKTERQNDSSQKVQEPIKEVPKNKVALVLAEACMHNKELYPITLPESRTTLCPQQECNESGFNLLAIEATAKIQPSFGCMTDSQTRGTAVVCYPMAVKTTVVVPSSCVYPLESLQGYKPGVVLITVLLHALSHNVEKEQSVQTITHEENAMACQILKCALTKTKNSRVYISSYLVSTTSATIIPLKRIKLKEVQDLIENGSTNAVIALSQFLSHEVRMVLEMNNIRVKLVLIDDILSAGYITRISPYIYKFVNRYLKHISNITEETTSLLHIPCQTFSMAFEHLSRYNFVKTPPDVLFRKDCCYVVVCGLTGLSWEKVNFIASSGAGEVVSLSCQSNYGAANAFMDCLSHFRQLNGLCGQRINCGPLEVGMLKNNTSTEQILKNQGYFPLSVSNIFTCLRKNLHCNSIQVLYGLFDWSLIWKALTSMKSNLVRLRFQKLSMHDNAPNESIDSASSNDELLDVLQSTVIERIPKITNIVLRIALDASMMRKDTLISELGIDLMQSMTFTNKIHDITGVKFPVVTLMSDETSLNI</sequence>
<dbReference type="Pfam" id="PF02801">
    <property type="entry name" value="Ketoacyl-synt_C"/>
    <property type="match status" value="1"/>
</dbReference>
<keyword evidence="6" id="KW-1185">Reference proteome</keyword>
<dbReference type="PANTHER" id="PTHR45681">
    <property type="entry name" value="POLYKETIDE SYNTHASE 44-RELATED"/>
    <property type="match status" value="1"/>
</dbReference>
<dbReference type="Gene3D" id="3.40.50.720">
    <property type="entry name" value="NAD(P)-binding Rossmann-like Domain"/>
    <property type="match status" value="2"/>
</dbReference>
<dbReference type="Gene3D" id="3.40.366.10">
    <property type="entry name" value="Malonyl-Coenzyme A Acyl Carrier Protein, domain 2"/>
    <property type="match status" value="1"/>
</dbReference>
<feature type="region of interest" description="C-terminal hotdog fold" evidence="2">
    <location>
        <begin position="705"/>
        <end position="848"/>
    </location>
</feature>
<dbReference type="InterPro" id="IPR001227">
    <property type="entry name" value="Ac_transferase_dom_sf"/>
</dbReference>
<dbReference type="SUPFAM" id="SSF53901">
    <property type="entry name" value="Thiolase-like"/>
    <property type="match status" value="1"/>
</dbReference>
<feature type="region of interest" description="Disordered" evidence="3">
    <location>
        <begin position="1"/>
        <end position="20"/>
    </location>
</feature>
<proteinExistence type="predicted"/>
<gene>
    <name evidence="5" type="ORF">MEDL_15316</name>
</gene>
<comment type="caution">
    <text evidence="5">The sequence shown here is derived from an EMBL/GenBank/DDBJ whole genome shotgun (WGS) entry which is preliminary data.</text>
</comment>
<dbReference type="SMART" id="SM00827">
    <property type="entry name" value="PKS_AT"/>
    <property type="match status" value="1"/>
</dbReference>
<dbReference type="SUPFAM" id="SSF52151">
    <property type="entry name" value="FabD/lysophospholipase-like"/>
    <property type="match status" value="1"/>
</dbReference>
<evidence type="ECO:0000313" key="6">
    <source>
        <dbReference type="Proteomes" id="UP000683360"/>
    </source>
</evidence>
<dbReference type="Proteomes" id="UP000683360">
    <property type="component" value="Unassembled WGS sequence"/>
</dbReference>
<dbReference type="Gene3D" id="3.10.129.110">
    <property type="entry name" value="Polyketide synthase dehydratase"/>
    <property type="match status" value="1"/>
</dbReference>
<evidence type="ECO:0000256" key="2">
    <source>
        <dbReference type="PROSITE-ProRule" id="PRU01363"/>
    </source>
</evidence>
<dbReference type="Gene3D" id="1.10.1240.100">
    <property type="match status" value="1"/>
</dbReference>
<feature type="active site" description="Proton acceptor; for dehydratase activity" evidence="2">
    <location>
        <position position="603"/>
    </location>
</feature>
<protein>
    <recommendedName>
        <fullName evidence="4">PKS/mFAS DH domain-containing protein</fullName>
    </recommendedName>
</protein>
<dbReference type="Pfam" id="PF21089">
    <property type="entry name" value="PKS_DH_N"/>
    <property type="match status" value="1"/>
</dbReference>
<dbReference type="InterPro" id="IPR049900">
    <property type="entry name" value="PKS_mFAS_DH"/>
</dbReference>
<feature type="region of interest" description="N-terminal hotdog fold" evidence="2">
    <location>
        <begin position="569"/>
        <end position="692"/>
    </location>
</feature>
<name>A0A8S3R1W6_MYTED</name>
<evidence type="ECO:0000313" key="5">
    <source>
        <dbReference type="EMBL" id="CAG2200670.1"/>
    </source>
</evidence>
<dbReference type="OrthoDB" id="329835at2759"/>
<organism evidence="5 6">
    <name type="scientific">Mytilus edulis</name>
    <name type="common">Blue mussel</name>
    <dbReference type="NCBI Taxonomy" id="6550"/>
    <lineage>
        <taxon>Eukaryota</taxon>
        <taxon>Metazoa</taxon>
        <taxon>Spiralia</taxon>
        <taxon>Lophotrochozoa</taxon>
        <taxon>Mollusca</taxon>
        <taxon>Bivalvia</taxon>
        <taxon>Autobranchia</taxon>
        <taxon>Pteriomorphia</taxon>
        <taxon>Mytilida</taxon>
        <taxon>Mytiloidea</taxon>
        <taxon>Mytilidae</taxon>
        <taxon>Mytilinae</taxon>
        <taxon>Mytilus</taxon>
    </lineage>
</organism>
<dbReference type="InterPro" id="IPR049551">
    <property type="entry name" value="PKS_DH_C"/>
</dbReference>
<dbReference type="InterPro" id="IPR020841">
    <property type="entry name" value="PKS_Beta-ketoAc_synthase_dom"/>
</dbReference>
<dbReference type="Pfam" id="PF00698">
    <property type="entry name" value="Acyl_transf_1"/>
    <property type="match status" value="1"/>
</dbReference>
<dbReference type="PANTHER" id="PTHR45681:SF8">
    <property type="entry name" value="CARRIER DOMAIN-CONTAINING PROTEIN"/>
    <property type="match status" value="1"/>
</dbReference>
<feature type="active site" description="Proton donor; for dehydratase activity" evidence="2">
    <location>
        <position position="766"/>
    </location>
</feature>
<evidence type="ECO:0000256" key="1">
    <source>
        <dbReference type="ARBA" id="ARBA00022679"/>
    </source>
</evidence>
<dbReference type="Pfam" id="PF08659">
    <property type="entry name" value="KR"/>
    <property type="match status" value="1"/>
</dbReference>
<evidence type="ECO:0000256" key="3">
    <source>
        <dbReference type="SAM" id="MobiDB-lite"/>
    </source>
</evidence>
<dbReference type="PROSITE" id="PS52019">
    <property type="entry name" value="PKS_MFAS_DH"/>
    <property type="match status" value="1"/>
</dbReference>